<proteinExistence type="predicted"/>
<gene>
    <name evidence="2" type="ORF">HAX54_033839</name>
</gene>
<evidence type="ECO:0000259" key="1">
    <source>
        <dbReference type="Pfam" id="PF22486"/>
    </source>
</evidence>
<dbReference type="InterPro" id="IPR008974">
    <property type="entry name" value="TRAF-like"/>
</dbReference>
<reference evidence="2 3" key="1">
    <citation type="journal article" date="2021" name="BMC Genomics">
        <title>Datura genome reveals duplications of psychoactive alkaloid biosynthetic genes and high mutation rate following tissue culture.</title>
        <authorList>
            <person name="Rajewski A."/>
            <person name="Carter-House D."/>
            <person name="Stajich J."/>
            <person name="Litt A."/>
        </authorList>
    </citation>
    <scope>NUCLEOTIDE SEQUENCE [LARGE SCALE GENOMIC DNA]</scope>
    <source>
        <strain evidence="2">AR-01</strain>
    </source>
</reference>
<dbReference type="CDD" id="cd00121">
    <property type="entry name" value="MATH"/>
    <property type="match status" value="1"/>
</dbReference>
<keyword evidence="3" id="KW-1185">Reference proteome</keyword>
<evidence type="ECO:0000313" key="3">
    <source>
        <dbReference type="Proteomes" id="UP000823775"/>
    </source>
</evidence>
<name>A0ABS8VGQ9_DATST</name>
<protein>
    <recommendedName>
        <fullName evidence="1">MATH domain-containing protein</fullName>
    </recommendedName>
</protein>
<dbReference type="SUPFAM" id="SSF49599">
    <property type="entry name" value="TRAF domain-like"/>
    <property type="match status" value="1"/>
</dbReference>
<dbReference type="PANTHER" id="PTHR46162:SF2">
    <property type="entry name" value="ANKYRIN REPEAT-CONTAINING PROTEIN-RELATED"/>
    <property type="match status" value="1"/>
</dbReference>
<dbReference type="Gene3D" id="2.60.210.10">
    <property type="entry name" value="Apoptosis, Tumor Necrosis Factor Receptor Associated Protein 2, Chain A"/>
    <property type="match status" value="1"/>
</dbReference>
<organism evidence="2 3">
    <name type="scientific">Datura stramonium</name>
    <name type="common">Jimsonweed</name>
    <name type="synonym">Common thornapple</name>
    <dbReference type="NCBI Taxonomy" id="4076"/>
    <lineage>
        <taxon>Eukaryota</taxon>
        <taxon>Viridiplantae</taxon>
        <taxon>Streptophyta</taxon>
        <taxon>Embryophyta</taxon>
        <taxon>Tracheophyta</taxon>
        <taxon>Spermatophyta</taxon>
        <taxon>Magnoliopsida</taxon>
        <taxon>eudicotyledons</taxon>
        <taxon>Gunneridae</taxon>
        <taxon>Pentapetalae</taxon>
        <taxon>asterids</taxon>
        <taxon>lamiids</taxon>
        <taxon>Solanales</taxon>
        <taxon>Solanaceae</taxon>
        <taxon>Solanoideae</taxon>
        <taxon>Datureae</taxon>
        <taxon>Datura</taxon>
    </lineage>
</organism>
<dbReference type="Proteomes" id="UP000823775">
    <property type="component" value="Unassembled WGS sequence"/>
</dbReference>
<sequence>MACVLGAEVYVCQEKFRAREDCLSMVKDPINYKHTWKIDKVLLLLQIVKTLRPSWQENINNQTAFLRSSQIYADFTLRIVDQINAKHYFGKANYWFSGSQTFCGWPRFISIGYFSLPGVGFLVKDACVIEAEVTVHGVTTNNIML</sequence>
<comment type="caution">
    <text evidence="2">The sequence shown here is derived from an EMBL/GenBank/DDBJ whole genome shotgun (WGS) entry which is preliminary data.</text>
</comment>
<dbReference type="Pfam" id="PF22486">
    <property type="entry name" value="MATH_2"/>
    <property type="match status" value="1"/>
</dbReference>
<dbReference type="EMBL" id="JACEIK010004342">
    <property type="protein sequence ID" value="MCD9645135.1"/>
    <property type="molecule type" value="Genomic_DNA"/>
</dbReference>
<evidence type="ECO:0000313" key="2">
    <source>
        <dbReference type="EMBL" id="MCD9645135.1"/>
    </source>
</evidence>
<dbReference type="PANTHER" id="PTHR46162">
    <property type="entry name" value="TRAF-LIKE FAMILY PROTEIN"/>
    <property type="match status" value="1"/>
</dbReference>
<accession>A0ABS8VGQ9</accession>
<feature type="domain" description="MATH" evidence="1">
    <location>
        <begin position="68"/>
        <end position="133"/>
    </location>
</feature>
<dbReference type="InterPro" id="IPR002083">
    <property type="entry name" value="MATH/TRAF_dom"/>
</dbReference>